<evidence type="ECO:0000256" key="4">
    <source>
        <dbReference type="ARBA" id="ARBA00022807"/>
    </source>
</evidence>
<dbReference type="InterPro" id="IPR000064">
    <property type="entry name" value="NLP_P60_dom"/>
</dbReference>
<dbReference type="GO" id="GO:0008234">
    <property type="term" value="F:cysteine-type peptidase activity"/>
    <property type="evidence" value="ECO:0007669"/>
    <property type="project" value="UniProtKB-KW"/>
</dbReference>
<dbReference type="Gene3D" id="2.30.30.40">
    <property type="entry name" value="SH3 Domains"/>
    <property type="match status" value="2"/>
</dbReference>
<gene>
    <name evidence="7" type="ORF">C7T94_19065</name>
</gene>
<dbReference type="PANTHER" id="PTHR47053:SF1">
    <property type="entry name" value="MUREIN DD-ENDOPEPTIDASE MEPH-RELATED"/>
    <property type="match status" value="1"/>
</dbReference>
<evidence type="ECO:0000313" key="7">
    <source>
        <dbReference type="EMBL" id="PST81573.1"/>
    </source>
</evidence>
<dbReference type="InterPro" id="IPR038765">
    <property type="entry name" value="Papain-like_cys_pep_sf"/>
</dbReference>
<dbReference type="InterPro" id="IPR041382">
    <property type="entry name" value="SH3_16"/>
</dbReference>
<evidence type="ECO:0000313" key="8">
    <source>
        <dbReference type="Proteomes" id="UP000240912"/>
    </source>
</evidence>
<feature type="signal peptide" evidence="5">
    <location>
        <begin position="1"/>
        <end position="19"/>
    </location>
</feature>
<dbReference type="AlphaFoldDB" id="A0A2T3HGP5"/>
<name>A0A2T3HGP5_9SPHI</name>
<protein>
    <submittedName>
        <fullName evidence="7">Hydrolase</fullName>
    </submittedName>
</protein>
<feature type="chain" id="PRO_5015777953" evidence="5">
    <location>
        <begin position="20"/>
        <end position="400"/>
    </location>
</feature>
<dbReference type="OrthoDB" id="9813368at2"/>
<keyword evidence="4" id="KW-0788">Thiol protease</keyword>
<dbReference type="PANTHER" id="PTHR47053">
    <property type="entry name" value="MUREIN DD-ENDOPEPTIDASE MEPH-RELATED"/>
    <property type="match status" value="1"/>
</dbReference>
<keyword evidence="5" id="KW-0732">Signal</keyword>
<sequence>MKWKSLIFLLFAPAAGAWAQLDTTVLRTYSLQMQQRLVPDARNDYFNYRFRNDSLLFETSSKPAFEQYTAGITANFGKVPARMVLLPDTASGLPARGLINVSVSNNRAQPRNAAEMMTQGLLGMPVALLKKQAGYYLVRTPDGYVSWLDAAAVVPVHEIDFKNWQQAEKVIVTADYGHALSHANKDAPRVSDLVAGNILQALKKEKKYTAVRFPDGRQAYVPNELVQPYSAWLSTVKPTATNVLATARTLLGVPYLWGGTSVKGVDCSGFTKTSFFLNGVIIPRDASQQVLVGQEVAILSGDSLDLAKSLKNLQAGDLLFFSAAKSRGKSGRISHTAIYIGNGEFIQSAGMVRVNSMVPGAKNYDDFQSRTLVAARRYLGQAGTTGIVPVAAHPWYNAAR</sequence>
<dbReference type="SUPFAM" id="SSF54001">
    <property type="entry name" value="Cysteine proteinases"/>
    <property type="match status" value="1"/>
</dbReference>
<accession>A0A2T3HGP5</accession>
<dbReference type="Pfam" id="PF18348">
    <property type="entry name" value="SH3_16"/>
    <property type="match status" value="1"/>
</dbReference>
<keyword evidence="2" id="KW-0645">Protease</keyword>
<dbReference type="Gene3D" id="3.90.1720.10">
    <property type="entry name" value="endopeptidase domain like (from Nostoc punctiforme)"/>
    <property type="match status" value="1"/>
</dbReference>
<comment type="caution">
    <text evidence="7">The sequence shown here is derived from an EMBL/GenBank/DDBJ whole genome shotgun (WGS) entry which is preliminary data.</text>
</comment>
<organism evidence="7 8">
    <name type="scientific">Pedobacter yulinensis</name>
    <dbReference type="NCBI Taxonomy" id="2126353"/>
    <lineage>
        <taxon>Bacteria</taxon>
        <taxon>Pseudomonadati</taxon>
        <taxon>Bacteroidota</taxon>
        <taxon>Sphingobacteriia</taxon>
        <taxon>Sphingobacteriales</taxon>
        <taxon>Sphingobacteriaceae</taxon>
        <taxon>Pedobacter</taxon>
    </lineage>
</organism>
<dbReference type="Proteomes" id="UP000240912">
    <property type="component" value="Unassembled WGS sequence"/>
</dbReference>
<evidence type="ECO:0000256" key="2">
    <source>
        <dbReference type="ARBA" id="ARBA00022670"/>
    </source>
</evidence>
<dbReference type="RefSeq" id="WP_107217703.1">
    <property type="nucleotide sequence ID" value="NZ_KZ686274.1"/>
</dbReference>
<dbReference type="Pfam" id="PF00877">
    <property type="entry name" value="NLPC_P60"/>
    <property type="match status" value="1"/>
</dbReference>
<evidence type="ECO:0000256" key="5">
    <source>
        <dbReference type="SAM" id="SignalP"/>
    </source>
</evidence>
<evidence type="ECO:0000256" key="1">
    <source>
        <dbReference type="ARBA" id="ARBA00007074"/>
    </source>
</evidence>
<reference evidence="7 8" key="1">
    <citation type="submission" date="2018-03" db="EMBL/GenBank/DDBJ databases">
        <authorList>
            <person name="Keele B.F."/>
        </authorList>
    </citation>
    <scope>NUCLEOTIDE SEQUENCE [LARGE SCALE GENOMIC DNA]</scope>
    <source>
        <strain evidence="7 8">YL28-9</strain>
    </source>
</reference>
<dbReference type="EMBL" id="PYLS01000010">
    <property type="protein sequence ID" value="PST81573.1"/>
    <property type="molecule type" value="Genomic_DNA"/>
</dbReference>
<evidence type="ECO:0000256" key="3">
    <source>
        <dbReference type="ARBA" id="ARBA00022801"/>
    </source>
</evidence>
<evidence type="ECO:0000259" key="6">
    <source>
        <dbReference type="PROSITE" id="PS51935"/>
    </source>
</evidence>
<dbReference type="GO" id="GO:0006508">
    <property type="term" value="P:proteolysis"/>
    <property type="evidence" value="ECO:0007669"/>
    <property type="project" value="UniProtKB-KW"/>
</dbReference>
<feature type="domain" description="NlpC/P60" evidence="6">
    <location>
        <begin position="237"/>
        <end position="379"/>
    </location>
</feature>
<dbReference type="InterPro" id="IPR051202">
    <property type="entry name" value="Peptidase_C40"/>
</dbReference>
<comment type="similarity">
    <text evidence="1">Belongs to the peptidase C40 family.</text>
</comment>
<dbReference type="PROSITE" id="PS51935">
    <property type="entry name" value="NLPC_P60"/>
    <property type="match status" value="1"/>
</dbReference>
<keyword evidence="8" id="KW-1185">Reference proteome</keyword>
<keyword evidence="3 7" id="KW-0378">Hydrolase</keyword>
<proteinExistence type="inferred from homology"/>